<evidence type="ECO:0000313" key="5">
    <source>
        <dbReference type="EMBL" id="KCW61257.1"/>
    </source>
</evidence>
<dbReference type="SUPFAM" id="SSF55961">
    <property type="entry name" value="Bet v1-like"/>
    <property type="match status" value="1"/>
</dbReference>
<dbReference type="InterPro" id="IPR050279">
    <property type="entry name" value="Plant_def-hormone_signal"/>
</dbReference>
<dbReference type="KEGG" id="egr:104415213"/>
<dbReference type="AlphaFoldDB" id="A0A059B4V3"/>
<protein>
    <recommendedName>
        <fullName evidence="4">Bet v I/Major latex protein domain-containing protein</fullName>
    </recommendedName>
</protein>
<dbReference type="GO" id="GO:0004864">
    <property type="term" value="F:protein phosphatase inhibitor activity"/>
    <property type="evidence" value="ECO:0000318"/>
    <property type="project" value="GO_Central"/>
</dbReference>
<dbReference type="GO" id="GO:0009738">
    <property type="term" value="P:abscisic acid-activated signaling pathway"/>
    <property type="evidence" value="ECO:0000318"/>
    <property type="project" value="GO_Central"/>
</dbReference>
<dbReference type="FunFam" id="3.30.530.20:FF:000007">
    <property type="entry name" value="Major pollen allergen Bet v 1-A"/>
    <property type="match status" value="1"/>
</dbReference>
<dbReference type="PRINTS" id="PR00634">
    <property type="entry name" value="BETALLERGEN"/>
</dbReference>
<dbReference type="PANTHER" id="PTHR31213:SF157">
    <property type="entry name" value="MAJOR ALLERGEN MAL D 1-LIKE"/>
    <property type="match status" value="1"/>
</dbReference>
<dbReference type="GO" id="GO:0010427">
    <property type="term" value="F:abscisic acid binding"/>
    <property type="evidence" value="ECO:0000318"/>
    <property type="project" value="GO_Central"/>
</dbReference>
<dbReference type="Gene3D" id="3.30.530.20">
    <property type="match status" value="1"/>
</dbReference>
<comment type="similarity">
    <text evidence="1">Belongs to the BetVI family.</text>
</comment>
<organism evidence="5">
    <name type="scientific">Eucalyptus grandis</name>
    <name type="common">Flooded gum</name>
    <dbReference type="NCBI Taxonomy" id="71139"/>
    <lineage>
        <taxon>Eukaryota</taxon>
        <taxon>Viridiplantae</taxon>
        <taxon>Streptophyta</taxon>
        <taxon>Embryophyta</taxon>
        <taxon>Tracheophyta</taxon>
        <taxon>Spermatophyta</taxon>
        <taxon>Magnoliopsida</taxon>
        <taxon>eudicotyledons</taxon>
        <taxon>Gunneridae</taxon>
        <taxon>Pentapetalae</taxon>
        <taxon>rosids</taxon>
        <taxon>malvids</taxon>
        <taxon>Myrtales</taxon>
        <taxon>Myrtaceae</taxon>
        <taxon>Myrtoideae</taxon>
        <taxon>Eucalypteae</taxon>
        <taxon>Eucalyptus</taxon>
    </lineage>
</organism>
<dbReference type="InterPro" id="IPR024949">
    <property type="entry name" value="Bet_v_I_allergen"/>
</dbReference>
<dbReference type="OMA" id="WSVEYEP"/>
<keyword evidence="3" id="KW-0568">Pathogenesis-related protein</keyword>
<keyword evidence="2" id="KW-0611">Plant defense</keyword>
<dbReference type="Pfam" id="PF00407">
    <property type="entry name" value="Bet_v_1"/>
    <property type="match status" value="1"/>
</dbReference>
<evidence type="ECO:0000259" key="4">
    <source>
        <dbReference type="Pfam" id="PF00407"/>
    </source>
</evidence>
<dbReference type="InterPro" id="IPR023393">
    <property type="entry name" value="START-like_dom_sf"/>
</dbReference>
<evidence type="ECO:0000256" key="3">
    <source>
        <dbReference type="ARBA" id="ARBA00023265"/>
    </source>
</evidence>
<dbReference type="InterPro" id="IPR000916">
    <property type="entry name" value="Bet_v_I/MLP"/>
</dbReference>
<dbReference type="CDD" id="cd07816">
    <property type="entry name" value="Bet_v1-like"/>
    <property type="match status" value="1"/>
</dbReference>
<dbReference type="PANTHER" id="PTHR31213">
    <property type="entry name" value="OS08G0374000 PROTEIN-RELATED"/>
    <property type="match status" value="1"/>
</dbReference>
<dbReference type="InParanoid" id="A0A059B4V3"/>
<evidence type="ECO:0000256" key="2">
    <source>
        <dbReference type="ARBA" id="ARBA00022821"/>
    </source>
</evidence>
<dbReference type="OrthoDB" id="1879545at2759"/>
<proteinExistence type="inferred from homology"/>
<name>A0A059B4V3_EUCGR</name>
<dbReference type="GO" id="GO:0038023">
    <property type="term" value="F:signaling receptor activity"/>
    <property type="evidence" value="ECO:0000318"/>
    <property type="project" value="GO_Central"/>
</dbReference>
<dbReference type="GO" id="GO:0006952">
    <property type="term" value="P:defense response"/>
    <property type="evidence" value="ECO:0007669"/>
    <property type="project" value="UniProtKB-KW"/>
</dbReference>
<dbReference type="GO" id="GO:0005737">
    <property type="term" value="C:cytoplasm"/>
    <property type="evidence" value="ECO:0000318"/>
    <property type="project" value="GO_Central"/>
</dbReference>
<accession>A0A059B4V3</accession>
<dbReference type="EMBL" id="KK198760">
    <property type="protein sequence ID" value="KCW61257.1"/>
    <property type="molecule type" value="Genomic_DNA"/>
</dbReference>
<evidence type="ECO:0000256" key="1">
    <source>
        <dbReference type="ARBA" id="ARBA00009744"/>
    </source>
</evidence>
<reference evidence="5" key="1">
    <citation type="submission" date="2013-07" db="EMBL/GenBank/DDBJ databases">
        <title>The genome of Eucalyptus grandis.</title>
        <authorList>
            <person name="Schmutz J."/>
            <person name="Hayes R."/>
            <person name="Myburg A."/>
            <person name="Tuskan G."/>
            <person name="Grattapaglia D."/>
            <person name="Rokhsar D.S."/>
        </authorList>
    </citation>
    <scope>NUCLEOTIDE SEQUENCE</scope>
    <source>
        <tissue evidence="5">Leaf extractions</tissue>
    </source>
</reference>
<feature type="domain" description="Bet v I/Major latex protein" evidence="4">
    <location>
        <begin position="1"/>
        <end position="154"/>
    </location>
</feature>
<dbReference type="STRING" id="71139.A0A059B4V3"/>
<sequence length="159" mass="17594">MGVITYSQEFKSAIAPSRMFKALIVDSHNIIPMIVPEGIKSVEFIEGEGGAGSIKKTYFAESSPIKYTKHKIDALDVDNCYCKYTLIETGVQFDKIDFVVYEVKFVAVDGGSVCKMTSEYHAKEGCELKEDDIKQGKEKAMGLVKSVEEYLLANPDVCA</sequence>
<dbReference type="Gramene" id="KCW61257">
    <property type="protein sequence ID" value="KCW61257"/>
    <property type="gene ID" value="EUGRSUZ_H04019"/>
</dbReference>
<dbReference type="GO" id="GO:0005634">
    <property type="term" value="C:nucleus"/>
    <property type="evidence" value="ECO:0000318"/>
    <property type="project" value="GO_Central"/>
</dbReference>
<gene>
    <name evidence="5" type="ORF">EUGRSUZ_H04019</name>
</gene>